<dbReference type="PIRSF" id="PIRSF004846">
    <property type="entry name" value="ModA"/>
    <property type="match status" value="1"/>
</dbReference>
<dbReference type="RefSeq" id="WP_057631994.1">
    <property type="nucleotide sequence ID" value="NZ_LDJI01000004.1"/>
</dbReference>
<comment type="similarity">
    <text evidence="1">Belongs to the bacterial solute-binding protein ModA family.</text>
</comment>
<feature type="binding site" evidence="6">
    <location>
        <position position="56"/>
    </location>
    <ligand>
        <name>molybdate</name>
        <dbReference type="ChEBI" id="CHEBI:36264"/>
    </ligand>
</feature>
<dbReference type="PATRIC" id="fig|405444.3.peg.2922"/>
<evidence type="ECO:0000256" key="6">
    <source>
        <dbReference type="PIRSR" id="PIRSR004846-1"/>
    </source>
</evidence>
<evidence type="ECO:0000256" key="4">
    <source>
        <dbReference type="ARBA" id="ARBA00022729"/>
    </source>
</evidence>
<proteinExistence type="inferred from homology"/>
<evidence type="ECO:0000256" key="2">
    <source>
        <dbReference type="ARBA" id="ARBA00022505"/>
    </source>
</evidence>
<feature type="chain" id="PRO_5006393661" evidence="7">
    <location>
        <begin position="19"/>
        <end position="246"/>
    </location>
</feature>
<protein>
    <submittedName>
        <fullName evidence="8">Molybdate ABC transporter substrate-binding protein</fullName>
    </submittedName>
</protein>
<accession>A0A0R0C8Z1</accession>
<dbReference type="NCBIfam" id="TIGR01256">
    <property type="entry name" value="modA"/>
    <property type="match status" value="1"/>
</dbReference>
<dbReference type="SUPFAM" id="SSF53850">
    <property type="entry name" value="Periplasmic binding protein-like II"/>
    <property type="match status" value="1"/>
</dbReference>
<organism evidence="8 9">
    <name type="scientific">Stenotrophomonas humi</name>
    <dbReference type="NCBI Taxonomy" id="405444"/>
    <lineage>
        <taxon>Bacteria</taxon>
        <taxon>Pseudomonadati</taxon>
        <taxon>Pseudomonadota</taxon>
        <taxon>Gammaproteobacteria</taxon>
        <taxon>Lysobacterales</taxon>
        <taxon>Lysobacteraceae</taxon>
        <taxon>Stenotrophomonas</taxon>
    </lineage>
</organism>
<dbReference type="InterPro" id="IPR050682">
    <property type="entry name" value="ModA/WtpA"/>
</dbReference>
<dbReference type="STRING" id="405444.ABB26_02555"/>
<gene>
    <name evidence="8" type="ORF">ABB26_02555</name>
</gene>
<name>A0A0R0C8Z1_9GAMM</name>
<evidence type="ECO:0000256" key="5">
    <source>
        <dbReference type="ARBA" id="ARBA00062515"/>
    </source>
</evidence>
<sequence>MKTFYALLLVFVASASQAADLTVSAASSLTESFRDIAGAYEKANPGTKVDLNFAASGVLLQQIARGAPVDVFASADQTTMDQAAGQGLLEAGSRQIFAENTLWVVVPPQAGQRPTSLAGLAAPGIERVAIGNPDSVPVGRYARSALQQAGVWSAVQAKTISTQNVRQSLDYVARGEVDAGFVYATDAQAMPDRVQRAFQVPVAGGITYPLAQIKGSANAAQAGRFIAFVRSPQGQAILQRHGFGSP</sequence>
<evidence type="ECO:0000313" key="8">
    <source>
        <dbReference type="EMBL" id="KRG66105.1"/>
    </source>
</evidence>
<dbReference type="PANTHER" id="PTHR30632">
    <property type="entry name" value="MOLYBDATE-BINDING PERIPLASMIC PROTEIN"/>
    <property type="match status" value="1"/>
</dbReference>
<evidence type="ECO:0000313" key="9">
    <source>
        <dbReference type="Proteomes" id="UP000050864"/>
    </source>
</evidence>
<dbReference type="GO" id="GO:0030973">
    <property type="term" value="F:molybdate ion binding"/>
    <property type="evidence" value="ECO:0007669"/>
    <property type="project" value="TreeGrafter"/>
</dbReference>
<evidence type="ECO:0000256" key="1">
    <source>
        <dbReference type="ARBA" id="ARBA00009175"/>
    </source>
</evidence>
<dbReference type="Pfam" id="PF13531">
    <property type="entry name" value="SBP_bac_11"/>
    <property type="match status" value="1"/>
</dbReference>
<keyword evidence="2 6" id="KW-0500">Molybdenum</keyword>
<dbReference type="PANTHER" id="PTHR30632:SF0">
    <property type="entry name" value="SULFATE-BINDING PROTEIN"/>
    <property type="match status" value="1"/>
</dbReference>
<feature type="signal peptide" evidence="7">
    <location>
        <begin position="1"/>
        <end position="18"/>
    </location>
</feature>
<evidence type="ECO:0000256" key="3">
    <source>
        <dbReference type="ARBA" id="ARBA00022723"/>
    </source>
</evidence>
<dbReference type="EMBL" id="LDJI01000004">
    <property type="protein sequence ID" value="KRG66105.1"/>
    <property type="molecule type" value="Genomic_DNA"/>
</dbReference>
<comment type="caution">
    <text evidence="8">The sequence shown here is derived from an EMBL/GenBank/DDBJ whole genome shotgun (WGS) entry which is preliminary data.</text>
</comment>
<dbReference type="OrthoDB" id="9785015at2"/>
<keyword evidence="4 7" id="KW-0732">Signal</keyword>
<dbReference type="Proteomes" id="UP000050864">
    <property type="component" value="Unassembled WGS sequence"/>
</dbReference>
<feature type="binding site" evidence="6">
    <location>
        <position position="183"/>
    </location>
    <ligand>
        <name>molybdate</name>
        <dbReference type="ChEBI" id="CHEBI:36264"/>
    </ligand>
</feature>
<dbReference type="AlphaFoldDB" id="A0A0R0C8Z1"/>
<comment type="subunit">
    <text evidence="5">The complex is composed of two ATP-binding proteins (ModC), two transmembrane proteins (ModB) and a solute-binding protein (ModA).</text>
</comment>
<feature type="binding site" evidence="6">
    <location>
        <position position="165"/>
    </location>
    <ligand>
        <name>molybdate</name>
        <dbReference type="ChEBI" id="CHEBI:36264"/>
    </ligand>
</feature>
<dbReference type="InterPro" id="IPR005950">
    <property type="entry name" value="ModA"/>
</dbReference>
<keyword evidence="9" id="KW-1185">Reference proteome</keyword>
<reference evidence="8 9" key="1">
    <citation type="submission" date="2015-05" db="EMBL/GenBank/DDBJ databases">
        <title>Genome sequencing and analysis of members of genus Stenotrophomonas.</title>
        <authorList>
            <person name="Patil P.P."/>
            <person name="Midha S."/>
            <person name="Patil P.B."/>
        </authorList>
    </citation>
    <scope>NUCLEOTIDE SEQUENCE [LARGE SCALE GENOMIC DNA]</scope>
    <source>
        <strain evidence="8 9">DSM 18929</strain>
    </source>
</reference>
<feature type="binding site" evidence="6">
    <location>
        <position position="28"/>
    </location>
    <ligand>
        <name>molybdate</name>
        <dbReference type="ChEBI" id="CHEBI:36264"/>
    </ligand>
</feature>
<keyword evidence="3 6" id="KW-0479">Metal-binding</keyword>
<dbReference type="GO" id="GO:0046872">
    <property type="term" value="F:metal ion binding"/>
    <property type="evidence" value="ECO:0007669"/>
    <property type="project" value="UniProtKB-KW"/>
</dbReference>
<dbReference type="Gene3D" id="3.40.190.10">
    <property type="entry name" value="Periplasmic binding protein-like II"/>
    <property type="match status" value="2"/>
</dbReference>
<dbReference type="FunFam" id="3.40.190.10:FF:000035">
    <property type="entry name" value="Molybdate ABC transporter substrate-binding protein"/>
    <property type="match status" value="1"/>
</dbReference>
<dbReference type="GO" id="GO:0015689">
    <property type="term" value="P:molybdate ion transport"/>
    <property type="evidence" value="ECO:0007669"/>
    <property type="project" value="InterPro"/>
</dbReference>
<evidence type="ECO:0000256" key="7">
    <source>
        <dbReference type="SAM" id="SignalP"/>
    </source>
</evidence>
<dbReference type="GO" id="GO:1901359">
    <property type="term" value="F:tungstate binding"/>
    <property type="evidence" value="ECO:0007669"/>
    <property type="project" value="UniProtKB-ARBA"/>
</dbReference>